<sequence>MGKKYKINTNYFVPMGLSLPDIESFQKYFGKLTLINKNVEEDVYPGNYICKTHKKDLIYISSWPTSDSDAYFIDYTKCKLKNVINIKKTTSMGMFLKKLGVKQYNYNSKTHTLDFICGKCYCISNVDDNDDAEYEDVWWTIKMNNKNQIMPSTVVKFELITDWQIW</sequence>
<dbReference type="AlphaFoldDB" id="K1R9L4"/>
<protein>
    <submittedName>
        <fullName evidence="1">Uncharacterized protein</fullName>
    </submittedName>
</protein>
<accession>K1R9L4</accession>
<evidence type="ECO:0000313" key="1">
    <source>
        <dbReference type="EMBL" id="EKC45562.1"/>
    </source>
</evidence>
<proteinExistence type="predicted"/>
<reference evidence="1" key="1">
    <citation type="journal article" date="2013" name="Environ. Microbiol.">
        <title>Microbiota from the distal guts of lean and obese adolescents exhibit partial functional redundancy besides clear differences in community structure.</title>
        <authorList>
            <person name="Ferrer M."/>
            <person name="Ruiz A."/>
            <person name="Lanza F."/>
            <person name="Haange S.B."/>
            <person name="Oberbach A."/>
            <person name="Till H."/>
            <person name="Bargiela R."/>
            <person name="Campoy C."/>
            <person name="Segura M.T."/>
            <person name="Richter M."/>
            <person name="von Bergen M."/>
            <person name="Seifert J."/>
            <person name="Suarez A."/>
        </authorList>
    </citation>
    <scope>NUCLEOTIDE SEQUENCE</scope>
</reference>
<organism evidence="1">
    <name type="scientific">human gut metagenome</name>
    <dbReference type="NCBI Taxonomy" id="408170"/>
    <lineage>
        <taxon>unclassified sequences</taxon>
        <taxon>metagenomes</taxon>
        <taxon>organismal metagenomes</taxon>
    </lineage>
</organism>
<gene>
    <name evidence="1" type="ORF">OBE_16799</name>
</gene>
<name>K1R9L4_9ZZZZ</name>
<comment type="caution">
    <text evidence="1">The sequence shown here is derived from an EMBL/GenBank/DDBJ whole genome shotgun (WGS) entry which is preliminary data.</text>
</comment>
<dbReference type="EMBL" id="AJWZ01011354">
    <property type="protein sequence ID" value="EKC45562.1"/>
    <property type="molecule type" value="Genomic_DNA"/>
</dbReference>